<dbReference type="InterPro" id="IPR001173">
    <property type="entry name" value="Glyco_trans_2-like"/>
</dbReference>
<dbReference type="InterPro" id="IPR029044">
    <property type="entry name" value="Nucleotide-diphossugar_trans"/>
</dbReference>
<evidence type="ECO:0000256" key="1">
    <source>
        <dbReference type="SAM" id="Coils"/>
    </source>
</evidence>
<reference evidence="5 6" key="2">
    <citation type="submission" date="2023-06" db="EMBL/GenBank/DDBJ databases">
        <title>Identification and characterization of horizontal gene transfer across gut microbiota members of farm animals based on homology search.</title>
        <authorList>
            <person name="Schwarzerova J."/>
            <person name="Nykrynova M."/>
            <person name="Jureckova K."/>
            <person name="Cejkova D."/>
            <person name="Rychlik I."/>
        </authorList>
    </citation>
    <scope>NUCLEOTIDE SEQUENCE [LARGE SCALE GENOMIC DNA]</scope>
    <source>
        <strain evidence="5 6">ET340</strain>
    </source>
</reference>
<dbReference type="Pfam" id="PF13439">
    <property type="entry name" value="Glyco_transf_4"/>
    <property type="match status" value="1"/>
</dbReference>
<organism evidence="5 6">
    <name type="scientific">Allofournierella massiliensis</name>
    <dbReference type="NCBI Taxonomy" id="1650663"/>
    <lineage>
        <taxon>Bacteria</taxon>
        <taxon>Bacillati</taxon>
        <taxon>Bacillota</taxon>
        <taxon>Clostridia</taxon>
        <taxon>Eubacteriales</taxon>
        <taxon>Oscillospiraceae</taxon>
        <taxon>Allofournierella</taxon>
    </lineage>
</organism>
<keyword evidence="5" id="KW-0328">Glycosyltransferase</keyword>
<dbReference type="GO" id="GO:0016757">
    <property type="term" value="F:glycosyltransferase activity"/>
    <property type="evidence" value="ECO:0007669"/>
    <property type="project" value="UniProtKB-KW"/>
</dbReference>
<evidence type="ECO:0000259" key="4">
    <source>
        <dbReference type="Pfam" id="PF13439"/>
    </source>
</evidence>
<reference evidence="6" key="1">
    <citation type="submission" date="2023-06" db="EMBL/GenBank/DDBJ databases">
        <title>Identification and characterization of horizontal gene transfer across gut microbiota members of farm animals based on homology search.</title>
        <authorList>
            <person name="Zeman M."/>
            <person name="Kubasova T."/>
            <person name="Jahodarova E."/>
            <person name="Nykrynova M."/>
            <person name="Rychlik I."/>
        </authorList>
    </citation>
    <scope>NUCLEOTIDE SEQUENCE [LARGE SCALE GENOMIC DNA]</scope>
    <source>
        <strain evidence="6">ET340</strain>
    </source>
</reference>
<reference evidence="5 6" key="3">
    <citation type="submission" date="2023-06" db="EMBL/GenBank/DDBJ databases">
        <authorList>
            <person name="Zeman M."/>
            <person name="Kubasova T."/>
            <person name="Jahodarova E."/>
            <person name="Nykrynova M."/>
            <person name="Rychlik I."/>
        </authorList>
    </citation>
    <scope>NUCLEOTIDE SEQUENCE [LARGE SCALE GENOMIC DNA]</scope>
    <source>
        <strain evidence="5 6">ET340</strain>
    </source>
</reference>
<evidence type="ECO:0000259" key="3">
    <source>
        <dbReference type="Pfam" id="PF00535"/>
    </source>
</evidence>
<evidence type="ECO:0000313" key="5">
    <source>
        <dbReference type="EMBL" id="MDM8202123.1"/>
    </source>
</evidence>
<dbReference type="Proteomes" id="UP001529380">
    <property type="component" value="Unassembled WGS sequence"/>
</dbReference>
<sequence length="810" mass="93283">MNTPHISVIVAVYNVQKTLRQCLESLVNQTLKEIEIICVNDGSTDLSNEIIAEYAEKDCRVKMIDLGRNCGTSVARKQGVMAASGKYIMFCDSDDEYYPNACEVVWREMEKDPVDILHFASKICAFPNAKVDLKGLKKVLQPVLQKVEGDLCKKCLQEEKWEFTLWNKAYNAEICKKAFGHVCNEYIVVSEDLYVTFLILYFSKTYRGISSRLYLYRAGEGITVWNSQVDFEKFKKLCTETKLIPCIKQFLDSVNAEKKYYTVYKKLCNRLLENRIYQWMHILSSEDSWKGYQLLTEELTVPAVVGELERVSCGKFDEVVKRLTANNTMVRGGRPVKRIGAYYHRIRNGGAEKITTELLFIWKQLGYEVSLITDEPEAADDYPVPEGTKRIVIRDFRKSLNGTFAKRAKEWKYIIEKNNLDTIVYHDATSPTLLWDLCSVKGEHCNFFVVAHSMFAGITWYDPERATLMPDVYKMVDGVAVLSDTDAKFWSNYCPAYYIPNPISLTAPETVSTLKSKNILWVGRLSPEKQPEDMIKIFSLVKRQVPDATLTMLGSADIDWMEDNLQQMVDDMRLSDSVEFVDFTLDVERYYQEAAVFAFTSKCESFSMVLAESKNYGLPIVMYSLPNLELIKDGKGVYEISQNNVVKFSNTLISLLQDEVLRREEGAKSRESIEEFVKNDICERWGEVFQKLSVPLQYGDQSMTLVLDLLLSGLHEGILKLRGQQFYSPAGIAVHGEACGRHEEVLNRHEEVVNRHEEVVNRHEEVVNRHEDAINHQWGIQKWHEDRISALEQRTFKGMLKKVFRKLFKK</sequence>
<name>A0ABT7UTA1_9FIRM</name>
<evidence type="ECO:0000313" key="6">
    <source>
        <dbReference type="Proteomes" id="UP001529380"/>
    </source>
</evidence>
<keyword evidence="1" id="KW-0175">Coiled coil</keyword>
<dbReference type="Pfam" id="PF00535">
    <property type="entry name" value="Glycos_transf_2"/>
    <property type="match status" value="1"/>
</dbReference>
<dbReference type="SUPFAM" id="SSF53756">
    <property type="entry name" value="UDP-Glycosyltransferase/glycogen phosphorylase"/>
    <property type="match status" value="1"/>
</dbReference>
<evidence type="ECO:0000259" key="2">
    <source>
        <dbReference type="Pfam" id="PF00534"/>
    </source>
</evidence>
<feature type="coiled-coil region" evidence="1">
    <location>
        <begin position="746"/>
        <end position="773"/>
    </location>
</feature>
<dbReference type="PANTHER" id="PTHR22916:SF3">
    <property type="entry name" value="UDP-GLCNAC:BETAGAL BETA-1,3-N-ACETYLGLUCOSAMINYLTRANSFERASE-LIKE PROTEIN 1"/>
    <property type="match status" value="1"/>
</dbReference>
<feature type="domain" description="Glycosyltransferase subfamily 4-like N-terminal" evidence="4">
    <location>
        <begin position="349"/>
        <end position="505"/>
    </location>
</feature>
<comment type="caution">
    <text evidence="5">The sequence shown here is derived from an EMBL/GenBank/DDBJ whole genome shotgun (WGS) entry which is preliminary data.</text>
</comment>
<proteinExistence type="predicted"/>
<protein>
    <submittedName>
        <fullName evidence="5">Glycosyltransferase</fullName>
        <ecNumber evidence="5">2.4.-.-</ecNumber>
    </submittedName>
</protein>
<dbReference type="CDD" id="cd00761">
    <property type="entry name" value="Glyco_tranf_GTA_type"/>
    <property type="match status" value="1"/>
</dbReference>
<dbReference type="Gene3D" id="3.40.50.2000">
    <property type="entry name" value="Glycogen Phosphorylase B"/>
    <property type="match status" value="2"/>
</dbReference>
<dbReference type="Gene3D" id="3.90.550.10">
    <property type="entry name" value="Spore Coat Polysaccharide Biosynthesis Protein SpsA, Chain A"/>
    <property type="match status" value="1"/>
</dbReference>
<feature type="domain" description="Glycosyltransferase 2-like" evidence="3">
    <location>
        <begin position="7"/>
        <end position="118"/>
    </location>
</feature>
<dbReference type="SUPFAM" id="SSF53448">
    <property type="entry name" value="Nucleotide-diphospho-sugar transferases"/>
    <property type="match status" value="1"/>
</dbReference>
<dbReference type="InterPro" id="IPR001296">
    <property type="entry name" value="Glyco_trans_1"/>
</dbReference>
<feature type="domain" description="Glycosyl transferase family 1" evidence="2">
    <location>
        <begin position="514"/>
        <end position="668"/>
    </location>
</feature>
<dbReference type="EC" id="2.4.-.-" evidence="5"/>
<gene>
    <name evidence="5" type="ORF">QUW08_12590</name>
</gene>
<dbReference type="PANTHER" id="PTHR22916">
    <property type="entry name" value="GLYCOSYLTRANSFERASE"/>
    <property type="match status" value="1"/>
</dbReference>
<dbReference type="EMBL" id="JAUDCL010000027">
    <property type="protein sequence ID" value="MDM8202123.1"/>
    <property type="molecule type" value="Genomic_DNA"/>
</dbReference>
<accession>A0ABT7UTA1</accession>
<dbReference type="Pfam" id="PF00534">
    <property type="entry name" value="Glycos_transf_1"/>
    <property type="match status" value="1"/>
</dbReference>
<keyword evidence="6" id="KW-1185">Reference proteome</keyword>
<keyword evidence="5" id="KW-0808">Transferase</keyword>
<dbReference type="InterPro" id="IPR028098">
    <property type="entry name" value="Glyco_trans_4-like_N"/>
</dbReference>
<dbReference type="RefSeq" id="WP_289600499.1">
    <property type="nucleotide sequence ID" value="NZ_JAUDCL010000027.1"/>
</dbReference>